<dbReference type="OMA" id="WIGFRDM"/>
<evidence type="ECO:0000256" key="2">
    <source>
        <dbReference type="SAM" id="MobiDB-lite"/>
    </source>
</evidence>
<reference evidence="4" key="2">
    <citation type="submission" date="2018-04" db="EMBL/GenBank/DDBJ databases">
        <title>OnivRS2 (Oryza nivara Reference Sequence Version 2).</title>
        <authorList>
            <person name="Zhang J."/>
            <person name="Kudrna D."/>
            <person name="Lee S."/>
            <person name="Talag J."/>
            <person name="Rajasekar S."/>
            <person name="Welchert J."/>
            <person name="Hsing Y.-I."/>
            <person name="Wing R.A."/>
        </authorList>
    </citation>
    <scope>NUCLEOTIDE SEQUENCE [LARGE SCALE GENOMIC DNA]</scope>
    <source>
        <strain evidence="4">SL10</strain>
    </source>
</reference>
<dbReference type="Gene3D" id="1.20.1280.50">
    <property type="match status" value="1"/>
</dbReference>
<dbReference type="HOGENOM" id="CLU_558234_0_0_1"/>
<accession>A0A0E0HAP3</accession>
<comment type="similarity">
    <text evidence="1">Belongs to the cullin family.</text>
</comment>
<dbReference type="eggNOG" id="KOG2166">
    <property type="taxonomic scope" value="Eukaryota"/>
</dbReference>
<dbReference type="Gene3D" id="1.20.1310.10">
    <property type="entry name" value="Cullin Repeats"/>
    <property type="match status" value="1"/>
</dbReference>
<feature type="compositionally biased region" description="Basic and acidic residues" evidence="2">
    <location>
        <begin position="258"/>
        <end position="270"/>
    </location>
</feature>
<evidence type="ECO:0000313" key="4">
    <source>
        <dbReference type="EnsemblPlants" id="ONIVA05G06690.1"/>
    </source>
</evidence>
<feature type="domain" description="Cullin N-terminal" evidence="3">
    <location>
        <begin position="102"/>
        <end position="260"/>
    </location>
</feature>
<reference evidence="4" key="1">
    <citation type="submission" date="2015-04" db="UniProtKB">
        <authorList>
            <consortium name="EnsemblPlants"/>
        </authorList>
    </citation>
    <scope>IDENTIFICATION</scope>
    <source>
        <strain evidence="4">SL10</strain>
    </source>
</reference>
<dbReference type="Proteomes" id="UP000006591">
    <property type="component" value="Chromosome 5"/>
</dbReference>
<dbReference type="SUPFAM" id="SSF81383">
    <property type="entry name" value="F-box domain"/>
    <property type="match status" value="1"/>
</dbReference>
<dbReference type="STRING" id="4536.A0A0E0HAP3"/>
<dbReference type="InterPro" id="IPR045093">
    <property type="entry name" value="Cullin"/>
</dbReference>
<dbReference type="SUPFAM" id="SSF74788">
    <property type="entry name" value="Cullin repeat-like"/>
    <property type="match status" value="1"/>
</dbReference>
<keyword evidence="5" id="KW-1185">Reference proteome</keyword>
<protein>
    <recommendedName>
        <fullName evidence="3">Cullin N-terminal domain-containing protein</fullName>
    </recommendedName>
</protein>
<sequence>MATGQGHRGREGAAAESHGEDLLSVLPDEILLHIRSMLPAEAVARTRFLSRRWAKLPLHSTPPASSLLQQAWRGGGGARSGGVLDLEEGWRDVLTGVAKLKSIHTNSDFGGFSPDEYMHIYTLVYYMCTQKGHRDYPKELYHLCKQALDDHLDSIVLPSLNEKHGNFLLAEMLQSWEKHKLMVRWLRRFFDYLDRVYITWKSLHSLEHMGWIGFRDMINDERNGLLIDRALLKNVIHMCNKFGDMAEECLQKEREQVYSHSTTEPKDTSDKGMALLKNGTDTAKSRKDTSDKGMALLKNGTDTAKSRKDEKMNMMPIDLLGGSNIINQILERAVEQTDVCHTPPKSCSTSLDHQKAEEFIGTSWSESQEYYLVFLSLDLAEELEKMDEIYQDIRKRKRHSSRANVEHQWKLIEDHARKCGDIKKKIAAAGGCYQDIPSYMISFDDKKNGTSVYAMIGRSVHRAMHAHLGGVREEAAEPREVSCDGLRLSLPKKTGAEASRKRIWSRIRME</sequence>
<dbReference type="Pfam" id="PF00888">
    <property type="entry name" value="Cullin"/>
    <property type="match status" value="1"/>
</dbReference>
<dbReference type="GO" id="GO:0006511">
    <property type="term" value="P:ubiquitin-dependent protein catabolic process"/>
    <property type="evidence" value="ECO:0007669"/>
    <property type="project" value="InterPro"/>
</dbReference>
<dbReference type="EnsemblPlants" id="ONIVA05G06690.1">
    <property type="protein sequence ID" value="ONIVA05G06690.1"/>
    <property type="gene ID" value="ONIVA05G06690"/>
</dbReference>
<dbReference type="InterPro" id="IPR036047">
    <property type="entry name" value="F-box-like_dom_sf"/>
</dbReference>
<evidence type="ECO:0000256" key="1">
    <source>
        <dbReference type="ARBA" id="ARBA00006019"/>
    </source>
</evidence>
<dbReference type="InterPro" id="IPR016159">
    <property type="entry name" value="Cullin_repeat-like_dom_sf"/>
</dbReference>
<dbReference type="GO" id="GO:0031625">
    <property type="term" value="F:ubiquitin protein ligase binding"/>
    <property type="evidence" value="ECO:0007669"/>
    <property type="project" value="InterPro"/>
</dbReference>
<organism evidence="4">
    <name type="scientific">Oryza nivara</name>
    <name type="common">Indian wild rice</name>
    <name type="synonym">Oryza sativa f. spontanea</name>
    <dbReference type="NCBI Taxonomy" id="4536"/>
    <lineage>
        <taxon>Eukaryota</taxon>
        <taxon>Viridiplantae</taxon>
        <taxon>Streptophyta</taxon>
        <taxon>Embryophyta</taxon>
        <taxon>Tracheophyta</taxon>
        <taxon>Spermatophyta</taxon>
        <taxon>Magnoliopsida</taxon>
        <taxon>Liliopsida</taxon>
        <taxon>Poales</taxon>
        <taxon>Poaceae</taxon>
        <taxon>BOP clade</taxon>
        <taxon>Oryzoideae</taxon>
        <taxon>Oryzeae</taxon>
        <taxon>Oryzinae</taxon>
        <taxon>Oryza</taxon>
    </lineage>
</organism>
<evidence type="ECO:0000313" key="5">
    <source>
        <dbReference type="Proteomes" id="UP000006591"/>
    </source>
</evidence>
<evidence type="ECO:0000259" key="3">
    <source>
        <dbReference type="Pfam" id="PF00888"/>
    </source>
</evidence>
<dbReference type="Gramene" id="ONIVA05G06690.1">
    <property type="protein sequence ID" value="ONIVA05G06690.1"/>
    <property type="gene ID" value="ONIVA05G06690"/>
</dbReference>
<feature type="region of interest" description="Disordered" evidence="2">
    <location>
        <begin position="258"/>
        <end position="296"/>
    </location>
</feature>
<dbReference type="FunFam" id="1.20.1310.10:FF:000021">
    <property type="entry name" value="Cullin-1, putative"/>
    <property type="match status" value="1"/>
</dbReference>
<name>A0A0E0HAP3_ORYNI</name>
<dbReference type="InterPro" id="IPR001373">
    <property type="entry name" value="Cullin_N"/>
</dbReference>
<proteinExistence type="inferred from homology"/>
<dbReference type="AlphaFoldDB" id="A0A0E0HAP3"/>
<dbReference type="PANTHER" id="PTHR11932">
    <property type="entry name" value="CULLIN"/>
    <property type="match status" value="1"/>
</dbReference>